<proteinExistence type="predicted"/>
<dbReference type="SUPFAM" id="SSF51735">
    <property type="entry name" value="NAD(P)-binding Rossmann-fold domains"/>
    <property type="match status" value="1"/>
</dbReference>
<dbReference type="Gene3D" id="3.40.50.720">
    <property type="entry name" value="NAD(P)-binding Rossmann-like Domain"/>
    <property type="match status" value="1"/>
</dbReference>
<gene>
    <name evidence="1" type="ORF">LSAT_V11C400190590</name>
</gene>
<protein>
    <recommendedName>
        <fullName evidence="3">Quinate/shikimate 5-dehydrogenase/glutamyl-tRNA reductase domain-containing protein</fullName>
    </recommendedName>
</protein>
<accession>A0A9R1VMP6</accession>
<dbReference type="InterPro" id="IPR022893">
    <property type="entry name" value="Shikimate_DH_fam"/>
</dbReference>
<dbReference type="GO" id="GO:0004764">
    <property type="term" value="F:shikimate 3-dehydrogenase (NADP+) activity"/>
    <property type="evidence" value="ECO:0007669"/>
    <property type="project" value="InterPro"/>
</dbReference>
<sequence length="130" mass="14432">MSVSCLYQNFFLSFFTTKPYACDPSILPKYPPSKEMDAKLRDEEARRLRAAGKSNVDGVANVSLISGRFFVLVGAGGAARALEFGAKSKGARVLIFNRNFGLEIAVKLLSKTSRQGLHEFKLAMFYLIWT</sequence>
<dbReference type="Proteomes" id="UP000235145">
    <property type="component" value="Unassembled WGS sequence"/>
</dbReference>
<dbReference type="InterPro" id="IPR036291">
    <property type="entry name" value="NAD(P)-bd_dom_sf"/>
</dbReference>
<dbReference type="AlphaFoldDB" id="A0A9R1VMP6"/>
<dbReference type="PANTHER" id="PTHR21089:SF7">
    <property type="entry name" value="BIFUNCTIONAL 3-DEHYDROQUINATE DEHYDRATASE_SHIKIMATE DEHYDROGENASE, CHLOROPLASTIC-LIKE ISOFORM X1"/>
    <property type="match status" value="1"/>
</dbReference>
<reference evidence="1 2" key="1">
    <citation type="journal article" date="2017" name="Nat. Commun.">
        <title>Genome assembly with in vitro proximity ligation data and whole-genome triplication in lettuce.</title>
        <authorList>
            <person name="Reyes-Chin-Wo S."/>
            <person name="Wang Z."/>
            <person name="Yang X."/>
            <person name="Kozik A."/>
            <person name="Arikit S."/>
            <person name="Song C."/>
            <person name="Xia L."/>
            <person name="Froenicke L."/>
            <person name="Lavelle D.O."/>
            <person name="Truco M.J."/>
            <person name="Xia R."/>
            <person name="Zhu S."/>
            <person name="Xu C."/>
            <person name="Xu H."/>
            <person name="Xu X."/>
            <person name="Cox K."/>
            <person name="Korf I."/>
            <person name="Meyers B.C."/>
            <person name="Michelmore R.W."/>
        </authorList>
    </citation>
    <scope>NUCLEOTIDE SEQUENCE [LARGE SCALE GENOMIC DNA]</scope>
    <source>
        <strain evidence="2">cv. Salinas</strain>
        <tissue evidence="1">Seedlings</tissue>
    </source>
</reference>
<evidence type="ECO:0008006" key="3">
    <source>
        <dbReference type="Google" id="ProtNLM"/>
    </source>
</evidence>
<evidence type="ECO:0000313" key="2">
    <source>
        <dbReference type="Proteomes" id="UP000235145"/>
    </source>
</evidence>
<organism evidence="1 2">
    <name type="scientific">Lactuca sativa</name>
    <name type="common">Garden lettuce</name>
    <dbReference type="NCBI Taxonomy" id="4236"/>
    <lineage>
        <taxon>Eukaryota</taxon>
        <taxon>Viridiplantae</taxon>
        <taxon>Streptophyta</taxon>
        <taxon>Embryophyta</taxon>
        <taxon>Tracheophyta</taxon>
        <taxon>Spermatophyta</taxon>
        <taxon>Magnoliopsida</taxon>
        <taxon>eudicotyledons</taxon>
        <taxon>Gunneridae</taxon>
        <taxon>Pentapetalae</taxon>
        <taxon>asterids</taxon>
        <taxon>campanulids</taxon>
        <taxon>Asterales</taxon>
        <taxon>Asteraceae</taxon>
        <taxon>Cichorioideae</taxon>
        <taxon>Cichorieae</taxon>
        <taxon>Lactucinae</taxon>
        <taxon>Lactuca</taxon>
    </lineage>
</organism>
<evidence type="ECO:0000313" key="1">
    <source>
        <dbReference type="EMBL" id="KAJ0210232.1"/>
    </source>
</evidence>
<dbReference type="PANTHER" id="PTHR21089">
    <property type="entry name" value="SHIKIMATE DEHYDROGENASE"/>
    <property type="match status" value="1"/>
</dbReference>
<keyword evidence="2" id="KW-1185">Reference proteome</keyword>
<comment type="caution">
    <text evidence="1">The sequence shown here is derived from an EMBL/GenBank/DDBJ whole genome shotgun (WGS) entry which is preliminary data.</text>
</comment>
<dbReference type="EMBL" id="NBSK02000004">
    <property type="protein sequence ID" value="KAJ0210232.1"/>
    <property type="molecule type" value="Genomic_DNA"/>
</dbReference>
<name>A0A9R1VMP6_LACSA</name>